<dbReference type="RefSeq" id="WP_156005299.1">
    <property type="nucleotide sequence ID" value="NZ_CP046276.1"/>
</dbReference>
<dbReference type="Proteomes" id="UP000424468">
    <property type="component" value="Chromosome"/>
</dbReference>
<dbReference type="AlphaFoldDB" id="A0A6I6C5I9"/>
<dbReference type="EMBL" id="CP046276">
    <property type="protein sequence ID" value="QGS51400.1"/>
    <property type="molecule type" value="Genomic_DNA"/>
</dbReference>
<dbReference type="KEGG" id="stab:STABA_v1c00330"/>
<evidence type="ECO:0000313" key="1">
    <source>
        <dbReference type="EMBL" id="QGS51400.1"/>
    </source>
</evidence>
<evidence type="ECO:0000313" key="2">
    <source>
        <dbReference type="Proteomes" id="UP000424468"/>
    </source>
</evidence>
<sequence>MTENTERIMQKVHRNSRYNLFELSEELTPFYEAVNEISHVYDKNKCSNFFVFYYVRLRQRLLDYTRWITRKNRDLFKTERVIQYEDGTTSYEIMIERYSYENYQVENLKKISDSTFIAFCKTYPNYIVILATSLYLKGYAIKKICMMLGITRRDYDKIIKNFKNFLINLLIEDKTI</sequence>
<name>A0A6I6C5I9_9MOLU</name>
<proteinExistence type="predicted"/>
<reference evidence="1 2" key="1">
    <citation type="submission" date="2019-11" db="EMBL/GenBank/DDBJ databases">
        <title>Complete genome sequence of Spiroplasma tabanidicola TAUS-1 (DSM 22603).</title>
        <authorList>
            <person name="Huang C.-T."/>
            <person name="Lin Y.-C."/>
            <person name="Kuo C.-H."/>
        </authorList>
    </citation>
    <scope>NUCLEOTIDE SEQUENCE [LARGE SCALE GENOMIC DNA]</scope>
    <source>
        <strain evidence="1 2">TAUS-1</strain>
    </source>
</reference>
<dbReference type="OrthoDB" id="9829468at2"/>
<organism evidence="1 2">
    <name type="scientific">Spiroplasma tabanidicola</name>
    <dbReference type="NCBI Taxonomy" id="324079"/>
    <lineage>
        <taxon>Bacteria</taxon>
        <taxon>Bacillati</taxon>
        <taxon>Mycoplasmatota</taxon>
        <taxon>Mollicutes</taxon>
        <taxon>Entomoplasmatales</taxon>
        <taxon>Spiroplasmataceae</taxon>
        <taxon>Spiroplasma</taxon>
    </lineage>
</organism>
<keyword evidence="2" id="KW-1185">Reference proteome</keyword>
<gene>
    <name evidence="1" type="ORF">STABA_v1c00330</name>
</gene>
<accession>A0A6I6C5I9</accession>
<protein>
    <submittedName>
        <fullName evidence="1">Uncharacterized protein</fullName>
    </submittedName>
</protein>